<comment type="similarity">
    <text evidence="1">Belongs to the FlgD family.</text>
</comment>
<evidence type="ECO:0000313" key="5">
    <source>
        <dbReference type="Proteomes" id="UP001519272"/>
    </source>
</evidence>
<dbReference type="Pfam" id="PF03963">
    <property type="entry name" value="FlgD"/>
    <property type="match status" value="1"/>
</dbReference>
<gene>
    <name evidence="4" type="ORF">J2Z32_000802</name>
</gene>
<evidence type="ECO:0000256" key="2">
    <source>
        <dbReference type="ARBA" id="ARBA00022795"/>
    </source>
</evidence>
<dbReference type="Proteomes" id="UP001519272">
    <property type="component" value="Unassembled WGS sequence"/>
</dbReference>
<keyword evidence="4" id="KW-0282">Flagellum</keyword>
<keyword evidence="4" id="KW-0969">Cilium</keyword>
<sequence length="178" mass="19680">MSDVVYPKTSWPYYSVDNVRRAGTKTDNNTLGKDDFLKLMIAQMQNQDPTSPMDNKDLAAQTAQFTSVEQLAKISDQLKGMGQSLGNSSNLIGKQVEWNGETKTGNYDIKTKQAEVIIEKETGIVDSIVVRNGVHYVKIGSKELELDKIVQVEDVKAAVDDKDKETSGTNESTEEKTS</sequence>
<dbReference type="EMBL" id="JAGGKG010000002">
    <property type="protein sequence ID" value="MBP1904185.1"/>
    <property type="molecule type" value="Genomic_DNA"/>
</dbReference>
<dbReference type="RefSeq" id="WP_210087853.1">
    <property type="nucleotide sequence ID" value="NZ_JAGGKG010000002.1"/>
</dbReference>
<evidence type="ECO:0000256" key="3">
    <source>
        <dbReference type="SAM" id="MobiDB-lite"/>
    </source>
</evidence>
<name>A0ABS4FNQ2_9BACL</name>
<proteinExistence type="inferred from homology"/>
<reference evidence="4 5" key="1">
    <citation type="submission" date="2021-03" db="EMBL/GenBank/DDBJ databases">
        <title>Genomic Encyclopedia of Type Strains, Phase IV (KMG-IV): sequencing the most valuable type-strain genomes for metagenomic binning, comparative biology and taxonomic classification.</title>
        <authorList>
            <person name="Goeker M."/>
        </authorList>
    </citation>
    <scope>NUCLEOTIDE SEQUENCE [LARGE SCALE GENOMIC DNA]</scope>
    <source>
        <strain evidence="4 5">DSM 14349</strain>
    </source>
</reference>
<feature type="region of interest" description="Disordered" evidence="3">
    <location>
        <begin position="157"/>
        <end position="178"/>
    </location>
</feature>
<organism evidence="4 5">
    <name type="scientific">Paenibacillus turicensis</name>
    <dbReference type="NCBI Taxonomy" id="160487"/>
    <lineage>
        <taxon>Bacteria</taxon>
        <taxon>Bacillati</taxon>
        <taxon>Bacillota</taxon>
        <taxon>Bacilli</taxon>
        <taxon>Bacillales</taxon>
        <taxon>Paenibacillaceae</taxon>
        <taxon>Paenibacillus</taxon>
    </lineage>
</organism>
<evidence type="ECO:0000256" key="1">
    <source>
        <dbReference type="ARBA" id="ARBA00010577"/>
    </source>
</evidence>
<dbReference type="InterPro" id="IPR005648">
    <property type="entry name" value="FlgD"/>
</dbReference>
<protein>
    <submittedName>
        <fullName evidence="4">Flagellar basal-body rod modification protein FlgD</fullName>
    </submittedName>
</protein>
<accession>A0ABS4FNQ2</accession>
<keyword evidence="2" id="KW-1005">Bacterial flagellum biogenesis</keyword>
<evidence type="ECO:0000313" key="4">
    <source>
        <dbReference type="EMBL" id="MBP1904185.1"/>
    </source>
</evidence>
<keyword evidence="5" id="KW-1185">Reference proteome</keyword>
<keyword evidence="4" id="KW-0966">Cell projection</keyword>
<comment type="caution">
    <text evidence="4">The sequence shown here is derived from an EMBL/GenBank/DDBJ whole genome shotgun (WGS) entry which is preliminary data.</text>
</comment>
<feature type="compositionally biased region" description="Basic and acidic residues" evidence="3">
    <location>
        <begin position="157"/>
        <end position="166"/>
    </location>
</feature>